<feature type="domain" description="N-acetyltransferase" evidence="3">
    <location>
        <begin position="3"/>
        <end position="161"/>
    </location>
</feature>
<protein>
    <submittedName>
        <fullName evidence="4">Acetyltransferase</fullName>
    </submittedName>
</protein>
<dbReference type="InterPro" id="IPR016181">
    <property type="entry name" value="Acyl_CoA_acyltransferase"/>
</dbReference>
<evidence type="ECO:0000256" key="1">
    <source>
        <dbReference type="ARBA" id="ARBA00022679"/>
    </source>
</evidence>
<keyword evidence="5" id="KW-1185">Reference proteome</keyword>
<dbReference type="PROSITE" id="PS51186">
    <property type="entry name" value="GNAT"/>
    <property type="match status" value="1"/>
</dbReference>
<dbReference type="Proteomes" id="UP000237351">
    <property type="component" value="Chromosome"/>
</dbReference>
<dbReference type="PANTHER" id="PTHR43877">
    <property type="entry name" value="AMINOALKYLPHOSPHONATE N-ACETYLTRANSFERASE-RELATED-RELATED"/>
    <property type="match status" value="1"/>
</dbReference>
<dbReference type="CDD" id="cd04301">
    <property type="entry name" value="NAT_SF"/>
    <property type="match status" value="1"/>
</dbReference>
<evidence type="ECO:0000313" key="5">
    <source>
        <dbReference type="Proteomes" id="UP000237351"/>
    </source>
</evidence>
<dbReference type="Gene3D" id="3.40.630.30">
    <property type="match status" value="1"/>
</dbReference>
<keyword evidence="2" id="KW-0012">Acyltransferase</keyword>
<dbReference type="AlphaFoldDB" id="A0A1W6N4F7"/>
<dbReference type="EMBL" id="CP008743">
    <property type="protein sequence ID" value="ARN84648.1"/>
    <property type="molecule type" value="Genomic_DNA"/>
</dbReference>
<evidence type="ECO:0000256" key="2">
    <source>
        <dbReference type="ARBA" id="ARBA00023315"/>
    </source>
</evidence>
<organism evidence="4 5">
    <name type="scientific">Candidatus Nucleicultrix amoebiphila FS5</name>
    <dbReference type="NCBI Taxonomy" id="1414854"/>
    <lineage>
        <taxon>Bacteria</taxon>
        <taxon>Pseudomonadati</taxon>
        <taxon>Pseudomonadota</taxon>
        <taxon>Alphaproteobacteria</taxon>
        <taxon>Holosporales</taxon>
        <taxon>Candidatus Nucleicultricaceae</taxon>
        <taxon>Candidatus Nucleicultrix</taxon>
    </lineage>
</organism>
<reference evidence="4 5" key="1">
    <citation type="submission" date="2014-06" db="EMBL/GenBank/DDBJ databases">
        <title>The genome of the endonuclear symbiont Nucleicultrix amoebiphila.</title>
        <authorList>
            <person name="Schulz F."/>
            <person name="Horn M."/>
        </authorList>
    </citation>
    <scope>NUCLEOTIDE SEQUENCE [LARGE SCALE GENOMIC DNA]</scope>
    <source>
        <strain evidence="4 5">FS5</strain>
    </source>
</reference>
<sequence length="163" mass="18751">MKINIHLLHQYPQYIPRLAQIWQEVLGERWLPGIPLKNIEKRFQDHLNTETLPLTYVALENMTPVGMVSLRVTDGVRPDLTPWLGSLVVDTAYQGLGVGKSLVKKAEEKVREMGFEKLYLLTFDTTLEGWYGQMQWSKIGYDQLQGKLVTLMSLELSKSFKNV</sequence>
<accession>A0A1W6N4F7</accession>
<keyword evidence="1 4" id="KW-0808">Transferase</keyword>
<dbReference type="Pfam" id="PF00583">
    <property type="entry name" value="Acetyltransf_1"/>
    <property type="match status" value="1"/>
</dbReference>
<dbReference type="STRING" id="1414854.GQ61_04235"/>
<dbReference type="SUPFAM" id="SSF55729">
    <property type="entry name" value="Acyl-CoA N-acyltransferases (Nat)"/>
    <property type="match status" value="1"/>
</dbReference>
<gene>
    <name evidence="4" type="ORF">GQ61_04235</name>
</gene>
<dbReference type="InterPro" id="IPR050832">
    <property type="entry name" value="Bact_Acetyltransf"/>
</dbReference>
<dbReference type="KEGG" id="naf:GQ61_04235"/>
<dbReference type="OrthoDB" id="9809751at2"/>
<name>A0A1W6N4F7_9PROT</name>
<dbReference type="RefSeq" id="WP_085784101.1">
    <property type="nucleotide sequence ID" value="NZ_CP008743.1"/>
</dbReference>
<dbReference type="GO" id="GO:0016747">
    <property type="term" value="F:acyltransferase activity, transferring groups other than amino-acyl groups"/>
    <property type="evidence" value="ECO:0007669"/>
    <property type="project" value="InterPro"/>
</dbReference>
<evidence type="ECO:0000313" key="4">
    <source>
        <dbReference type="EMBL" id="ARN84648.1"/>
    </source>
</evidence>
<evidence type="ECO:0000259" key="3">
    <source>
        <dbReference type="PROSITE" id="PS51186"/>
    </source>
</evidence>
<proteinExistence type="predicted"/>
<dbReference type="InterPro" id="IPR000182">
    <property type="entry name" value="GNAT_dom"/>
</dbReference>